<organism evidence="1 2">
    <name type="scientific">Steinernema hermaphroditum</name>
    <dbReference type="NCBI Taxonomy" id="289476"/>
    <lineage>
        <taxon>Eukaryota</taxon>
        <taxon>Metazoa</taxon>
        <taxon>Ecdysozoa</taxon>
        <taxon>Nematoda</taxon>
        <taxon>Chromadorea</taxon>
        <taxon>Rhabditida</taxon>
        <taxon>Tylenchina</taxon>
        <taxon>Panagrolaimomorpha</taxon>
        <taxon>Strongyloidoidea</taxon>
        <taxon>Steinernematidae</taxon>
        <taxon>Steinernema</taxon>
    </lineage>
</organism>
<reference evidence="1" key="1">
    <citation type="submission" date="2023-06" db="EMBL/GenBank/DDBJ databases">
        <title>Genomic analysis of the entomopathogenic nematode Steinernema hermaphroditum.</title>
        <authorList>
            <person name="Schwarz E.M."/>
            <person name="Heppert J.K."/>
            <person name="Baniya A."/>
            <person name="Schwartz H.T."/>
            <person name="Tan C.-H."/>
            <person name="Antoshechkin I."/>
            <person name="Sternberg P.W."/>
            <person name="Goodrich-Blair H."/>
            <person name="Dillman A.R."/>
        </authorList>
    </citation>
    <scope>NUCLEOTIDE SEQUENCE</scope>
    <source>
        <strain evidence="1">PS9179</strain>
        <tissue evidence="1">Whole animal</tissue>
    </source>
</reference>
<comment type="caution">
    <text evidence="1">The sequence shown here is derived from an EMBL/GenBank/DDBJ whole genome shotgun (WGS) entry which is preliminary data.</text>
</comment>
<accession>A0AA39M339</accession>
<gene>
    <name evidence="1" type="ORF">QR680_013782</name>
</gene>
<dbReference type="Proteomes" id="UP001175271">
    <property type="component" value="Unassembled WGS sequence"/>
</dbReference>
<keyword evidence="2" id="KW-1185">Reference proteome</keyword>
<protein>
    <submittedName>
        <fullName evidence="1">Uncharacterized protein</fullName>
    </submittedName>
</protein>
<sequence>MLVYPEKGPGLLKLLYSREIGSVTNLSHRVTYEKNLKAMLWKNKRDSDANSFPYEDYTFVGFSPDGKFVFATHRPNLQALIHSIDGDPFGHSIQSVCEAAVFAVTPQYLIPAVSISVEIHEDHTGPGFSMTHVKFLPADSTKAIIFKVPTENYVRSMHPLEKRFRTLTIPLHYLDFTDNLHVRCAMSMAISQAKVAGFQETTSKQFVVIDDGFVANRTFVISCLRIIKKIQEPMVIDKLSSQSGLRVWKIVRGPHCSTASTAGLLSPDAAINDCFVSNVESFAFEDETSDSSIDTGVHFNETRSRAEPVFPEELLSPSPECFYLLETCLDVEKCIEQFAVRKIGSMEGQSTKYLGYGQYDVNIISASSEAVRLAVTAIVEASRDGQNVMYALSFNVKWSADGSTFCRFLKISPVRSSQALREDYLTDLICRQSGRLRKAAPEQVGFCSHGTDFDNVPYIESNGLRLRF</sequence>
<evidence type="ECO:0000313" key="2">
    <source>
        <dbReference type="Proteomes" id="UP001175271"/>
    </source>
</evidence>
<proteinExistence type="predicted"/>
<dbReference type="EMBL" id="JAUCMV010000002">
    <property type="protein sequence ID" value="KAK0418804.1"/>
    <property type="molecule type" value="Genomic_DNA"/>
</dbReference>
<evidence type="ECO:0000313" key="1">
    <source>
        <dbReference type="EMBL" id="KAK0418804.1"/>
    </source>
</evidence>
<name>A0AA39M339_9BILA</name>
<dbReference type="AlphaFoldDB" id="A0AA39M339"/>